<dbReference type="GO" id="GO:0005680">
    <property type="term" value="C:anaphase-promoting complex"/>
    <property type="evidence" value="ECO:0007669"/>
    <property type="project" value="InterPro"/>
</dbReference>
<evidence type="ECO:0000256" key="4">
    <source>
        <dbReference type="ARBA" id="ARBA00022786"/>
    </source>
</evidence>
<dbReference type="GO" id="GO:0031145">
    <property type="term" value="P:anaphase-promoting complex-dependent catabolic process"/>
    <property type="evidence" value="ECO:0007669"/>
    <property type="project" value="InterPro"/>
</dbReference>
<dbReference type="PANTHER" id="PTHR12936">
    <property type="entry name" value="ANAPHASE-PROMOTING COMPLEX 10"/>
    <property type="match status" value="1"/>
</dbReference>
<dbReference type="Pfam" id="PF03256">
    <property type="entry name" value="ANAPC10"/>
    <property type="match status" value="1"/>
</dbReference>
<dbReference type="SMART" id="SM01337">
    <property type="entry name" value="APC10"/>
    <property type="match status" value="1"/>
</dbReference>
<dbReference type="SUPFAM" id="SSF49785">
    <property type="entry name" value="Galactose-binding domain-like"/>
    <property type="match status" value="1"/>
</dbReference>
<comment type="caution">
    <text evidence="8">The sequence shown here is derived from an EMBL/GenBank/DDBJ whole genome shotgun (WGS) entry which is preliminary data.</text>
</comment>
<dbReference type="Gene3D" id="2.60.120.260">
    <property type="entry name" value="Galactose-binding domain-like"/>
    <property type="match status" value="1"/>
</dbReference>
<comment type="function">
    <text evidence="6">Component of the anaphase promoting complex/cyclosome (APC/C), a cell cycle-regulated E3 ubiquitin-protein ligase complex that controls progression through mitosis and the G1 phase of the cell cycle.</text>
</comment>
<dbReference type="GO" id="GO:0051301">
    <property type="term" value="P:cell division"/>
    <property type="evidence" value="ECO:0007669"/>
    <property type="project" value="UniProtKB-KW"/>
</dbReference>
<sequence length="186" mass="20958">MSLKEKFDLIYPSSIKHNQVDVSHLGKWYLSSSQSKNDVKNLLDNCPDTYWQTDGDLPHVVEIQFSKLVAVKCVALFKFATVDESYTPSLIKVEAGFGKNRLHRVNSFQIPFTDGWVYMRLYESVGVKFSPVKCMFLRLSIISNNQNGKDSHVRALKILTADDKNISIPDAVGGMLINPSSGIMRL</sequence>
<dbReference type="EMBL" id="BTGC01000003">
    <property type="protein sequence ID" value="GMM50834.1"/>
    <property type="molecule type" value="Genomic_DNA"/>
</dbReference>
<dbReference type="AlphaFoldDB" id="A0AAV5RH54"/>
<dbReference type="InterPro" id="IPR004939">
    <property type="entry name" value="APC_su10/DOC_dom"/>
</dbReference>
<evidence type="ECO:0000256" key="5">
    <source>
        <dbReference type="ARBA" id="ARBA00023306"/>
    </source>
</evidence>
<keyword evidence="9" id="KW-1185">Reference proteome</keyword>
<dbReference type="PIRSF" id="PIRSF028841">
    <property type="entry name" value="APC10_sub"/>
    <property type="match status" value="1"/>
</dbReference>
<organism evidence="8 9">
    <name type="scientific">Starmerella bacillaris</name>
    <name type="common">Yeast</name>
    <name type="synonym">Candida zemplinina</name>
    <dbReference type="NCBI Taxonomy" id="1247836"/>
    <lineage>
        <taxon>Eukaryota</taxon>
        <taxon>Fungi</taxon>
        <taxon>Dikarya</taxon>
        <taxon>Ascomycota</taxon>
        <taxon>Saccharomycotina</taxon>
        <taxon>Dipodascomycetes</taxon>
        <taxon>Dipodascales</taxon>
        <taxon>Trichomonascaceae</taxon>
        <taxon>Starmerella</taxon>
    </lineage>
</organism>
<name>A0AAV5RH54_STABA</name>
<keyword evidence="2 6" id="KW-0132">Cell division</keyword>
<reference evidence="8 9" key="1">
    <citation type="journal article" date="2023" name="Elife">
        <title>Identification of key yeast species and microbe-microbe interactions impacting larval growth of Drosophila in the wild.</title>
        <authorList>
            <person name="Mure A."/>
            <person name="Sugiura Y."/>
            <person name="Maeda R."/>
            <person name="Honda K."/>
            <person name="Sakurai N."/>
            <person name="Takahashi Y."/>
            <person name="Watada M."/>
            <person name="Katoh T."/>
            <person name="Gotoh A."/>
            <person name="Gotoh Y."/>
            <person name="Taniguchi I."/>
            <person name="Nakamura K."/>
            <person name="Hayashi T."/>
            <person name="Katayama T."/>
            <person name="Uemura T."/>
            <person name="Hattori Y."/>
        </authorList>
    </citation>
    <scope>NUCLEOTIDE SEQUENCE [LARGE SCALE GENOMIC DNA]</scope>
    <source>
        <strain evidence="8 9">SB-73</strain>
    </source>
</reference>
<protein>
    <recommendedName>
        <fullName evidence="6">Anaphase-promoting complex subunit 10</fullName>
    </recommendedName>
</protein>
<keyword evidence="4 6" id="KW-0833">Ubl conjugation pathway</keyword>
<evidence type="ECO:0000313" key="9">
    <source>
        <dbReference type="Proteomes" id="UP001362899"/>
    </source>
</evidence>
<keyword evidence="5 6" id="KW-0131">Cell cycle</keyword>
<dbReference type="PANTHER" id="PTHR12936:SF0">
    <property type="entry name" value="ANAPHASE-PROMOTING COMPLEX SUBUNIT 10"/>
    <property type="match status" value="1"/>
</dbReference>
<gene>
    <name evidence="8" type="ORF">DASB73_017920</name>
</gene>
<evidence type="ECO:0000313" key="8">
    <source>
        <dbReference type="EMBL" id="GMM50834.1"/>
    </source>
</evidence>
<evidence type="ECO:0000256" key="6">
    <source>
        <dbReference type="PIRNR" id="PIRNR028841"/>
    </source>
</evidence>
<evidence type="ECO:0000256" key="3">
    <source>
        <dbReference type="ARBA" id="ARBA00022776"/>
    </source>
</evidence>
<feature type="domain" description="DOC" evidence="7">
    <location>
        <begin position="1"/>
        <end position="185"/>
    </location>
</feature>
<evidence type="ECO:0000259" key="7">
    <source>
        <dbReference type="PROSITE" id="PS51284"/>
    </source>
</evidence>
<accession>A0AAV5RH54</accession>
<comment type="similarity">
    <text evidence="1 6">Belongs to the APC10 family.</text>
</comment>
<evidence type="ECO:0000256" key="2">
    <source>
        <dbReference type="ARBA" id="ARBA00022618"/>
    </source>
</evidence>
<dbReference type="GO" id="GO:0070979">
    <property type="term" value="P:protein K11-linked ubiquitination"/>
    <property type="evidence" value="ECO:0007669"/>
    <property type="project" value="TreeGrafter"/>
</dbReference>
<dbReference type="InterPro" id="IPR008979">
    <property type="entry name" value="Galactose-bd-like_sf"/>
</dbReference>
<dbReference type="Proteomes" id="UP001362899">
    <property type="component" value="Unassembled WGS sequence"/>
</dbReference>
<proteinExistence type="inferred from homology"/>
<evidence type="ECO:0000256" key="1">
    <source>
        <dbReference type="ARBA" id="ARBA00006762"/>
    </source>
</evidence>
<keyword evidence="3 6" id="KW-0498">Mitosis</keyword>
<dbReference type="InterPro" id="IPR016901">
    <property type="entry name" value="APC10/Doc1"/>
</dbReference>
<dbReference type="PROSITE" id="PS51284">
    <property type="entry name" value="DOC"/>
    <property type="match status" value="1"/>
</dbReference>